<accession>A0ACB9YMX1</accession>
<evidence type="ECO:0000313" key="2">
    <source>
        <dbReference type="Proteomes" id="UP001497700"/>
    </source>
</evidence>
<protein>
    <submittedName>
        <fullName evidence="1">Oxidoreductase</fullName>
    </submittedName>
</protein>
<comment type="caution">
    <text evidence="1">The sequence shown here is derived from an EMBL/GenBank/DDBJ whole genome shotgun (WGS) entry which is preliminary data.</text>
</comment>
<sequence length="263" mass="28627">MSPQLIFGTARFGMDETEFQDVASVSSVLAALRTLGIRRLDSGARYPPLNPGRSESLIGEAPRELSRGLRRRHQGLHGRADGWSVAGSLERLRRTEEAGVDVLHIHRADPATPLEEQGHCKAWGVSNQHGWKKPSCYQGEYSLVSRGAETKLLPLLRAHRVRFNAFRSVAAGFLTGKAARGAAVTRFDAAARERGAAPLEVAMRWIVHHSALGDGDGVIIGASRTSQVVETVGLARKGPLSDDLLELVDELWDAVKETRGNMI</sequence>
<reference evidence="1 2" key="1">
    <citation type="journal article" date="2022" name="New Phytol.">
        <title>Ecological generalism drives hyperdiversity of secondary metabolite gene clusters in xylarialean endophytes.</title>
        <authorList>
            <person name="Franco M.E.E."/>
            <person name="Wisecaver J.H."/>
            <person name="Arnold A.E."/>
            <person name="Ju Y.M."/>
            <person name="Slot J.C."/>
            <person name="Ahrendt S."/>
            <person name="Moore L.P."/>
            <person name="Eastman K.E."/>
            <person name="Scott K."/>
            <person name="Konkel Z."/>
            <person name="Mondo S.J."/>
            <person name="Kuo A."/>
            <person name="Hayes R.D."/>
            <person name="Haridas S."/>
            <person name="Andreopoulos B."/>
            <person name="Riley R."/>
            <person name="LaButti K."/>
            <person name="Pangilinan J."/>
            <person name="Lipzen A."/>
            <person name="Amirebrahimi M."/>
            <person name="Yan J."/>
            <person name="Adam C."/>
            <person name="Keymanesh K."/>
            <person name="Ng V."/>
            <person name="Louie K."/>
            <person name="Northen T."/>
            <person name="Drula E."/>
            <person name="Henrissat B."/>
            <person name="Hsieh H.M."/>
            <person name="Youens-Clark K."/>
            <person name="Lutzoni F."/>
            <person name="Miadlikowska J."/>
            <person name="Eastwood D.C."/>
            <person name="Hamelin R.C."/>
            <person name="Grigoriev I.V."/>
            <person name="U'Ren J.M."/>
        </authorList>
    </citation>
    <scope>NUCLEOTIDE SEQUENCE [LARGE SCALE GENOMIC DNA]</scope>
    <source>
        <strain evidence="1 2">CBS 119005</strain>
    </source>
</reference>
<keyword evidence="2" id="KW-1185">Reference proteome</keyword>
<dbReference type="Proteomes" id="UP001497700">
    <property type="component" value="Unassembled WGS sequence"/>
</dbReference>
<proteinExistence type="predicted"/>
<organism evidence="1 2">
    <name type="scientific">Hypoxylon rubiginosum</name>
    <dbReference type="NCBI Taxonomy" id="110542"/>
    <lineage>
        <taxon>Eukaryota</taxon>
        <taxon>Fungi</taxon>
        <taxon>Dikarya</taxon>
        <taxon>Ascomycota</taxon>
        <taxon>Pezizomycotina</taxon>
        <taxon>Sordariomycetes</taxon>
        <taxon>Xylariomycetidae</taxon>
        <taxon>Xylariales</taxon>
        <taxon>Hypoxylaceae</taxon>
        <taxon>Hypoxylon</taxon>
    </lineage>
</organism>
<name>A0ACB9YMX1_9PEZI</name>
<dbReference type="EMBL" id="MU393591">
    <property type="protein sequence ID" value="KAI4860308.1"/>
    <property type="molecule type" value="Genomic_DNA"/>
</dbReference>
<evidence type="ECO:0000313" key="1">
    <source>
        <dbReference type="EMBL" id="KAI4860308.1"/>
    </source>
</evidence>
<gene>
    <name evidence="1" type="ORF">F4820DRAFT_461801</name>
</gene>